<sequence length="180" mass="20659">MAEGNARTILLIAMMVSIRASIMRHFEAAQAWHRMLEAVIATIQVMHEETGLIDLRRPEYEMHREAIEFLEQEKIGEFHRLKNEAVLKILEYGRAEVDRSRISVEDLVASMTVDAASDEFEPDRSLEGTSDLQLLRDGAIMRDQISESLYLEHLERDADITFDEGFCVENDSESENESLD</sequence>
<proteinExistence type="predicted"/>
<organism evidence="1 2">
    <name type="scientific">Riccia sorocarpa</name>
    <dbReference type="NCBI Taxonomy" id="122646"/>
    <lineage>
        <taxon>Eukaryota</taxon>
        <taxon>Viridiplantae</taxon>
        <taxon>Streptophyta</taxon>
        <taxon>Embryophyta</taxon>
        <taxon>Marchantiophyta</taxon>
        <taxon>Marchantiopsida</taxon>
        <taxon>Marchantiidae</taxon>
        <taxon>Marchantiales</taxon>
        <taxon>Ricciaceae</taxon>
        <taxon>Riccia</taxon>
    </lineage>
</organism>
<evidence type="ECO:0000313" key="1">
    <source>
        <dbReference type="EMBL" id="KAL3696868.1"/>
    </source>
</evidence>
<evidence type="ECO:0000313" key="2">
    <source>
        <dbReference type="Proteomes" id="UP001633002"/>
    </source>
</evidence>
<protein>
    <submittedName>
        <fullName evidence="1">Uncharacterized protein</fullName>
    </submittedName>
</protein>
<accession>A0ABD3HZH1</accession>
<keyword evidence="2" id="KW-1185">Reference proteome</keyword>
<dbReference type="AlphaFoldDB" id="A0ABD3HZH1"/>
<dbReference type="EMBL" id="JBJQOH010000002">
    <property type="protein sequence ID" value="KAL3696868.1"/>
    <property type="molecule type" value="Genomic_DNA"/>
</dbReference>
<comment type="caution">
    <text evidence="1">The sequence shown here is derived from an EMBL/GenBank/DDBJ whole genome shotgun (WGS) entry which is preliminary data.</text>
</comment>
<name>A0ABD3HZH1_9MARC</name>
<dbReference type="Proteomes" id="UP001633002">
    <property type="component" value="Unassembled WGS sequence"/>
</dbReference>
<gene>
    <name evidence="1" type="ORF">R1sor_010944</name>
</gene>
<reference evidence="1 2" key="1">
    <citation type="submission" date="2024-09" db="EMBL/GenBank/DDBJ databases">
        <title>Chromosome-scale assembly of Riccia sorocarpa.</title>
        <authorList>
            <person name="Paukszto L."/>
        </authorList>
    </citation>
    <scope>NUCLEOTIDE SEQUENCE [LARGE SCALE GENOMIC DNA]</scope>
    <source>
        <strain evidence="1">LP-2024</strain>
        <tissue evidence="1">Aerial parts of the thallus</tissue>
    </source>
</reference>